<evidence type="ECO:0000256" key="1">
    <source>
        <dbReference type="ARBA" id="ARBA00012528"/>
    </source>
</evidence>
<dbReference type="InterPro" id="IPR000160">
    <property type="entry name" value="GGDEF_dom"/>
</dbReference>
<keyword evidence="7" id="KW-1185">Reference proteome</keyword>
<feature type="domain" description="Response regulatory" evidence="4">
    <location>
        <begin position="132"/>
        <end position="248"/>
    </location>
</feature>
<feature type="domain" description="GGDEF" evidence="5">
    <location>
        <begin position="288"/>
        <end position="420"/>
    </location>
</feature>
<feature type="modified residue" description="4-aspartylphosphate" evidence="3">
    <location>
        <position position="181"/>
    </location>
</feature>
<dbReference type="EC" id="2.7.7.65" evidence="1"/>
<evidence type="ECO:0000259" key="5">
    <source>
        <dbReference type="PROSITE" id="PS50887"/>
    </source>
</evidence>
<dbReference type="FunFam" id="3.30.70.270:FF:000001">
    <property type="entry name" value="Diguanylate cyclase domain protein"/>
    <property type="match status" value="1"/>
</dbReference>
<evidence type="ECO:0000256" key="3">
    <source>
        <dbReference type="PROSITE-ProRule" id="PRU00169"/>
    </source>
</evidence>
<dbReference type="CDD" id="cd00156">
    <property type="entry name" value="REC"/>
    <property type="match status" value="1"/>
</dbReference>
<evidence type="ECO:0000256" key="2">
    <source>
        <dbReference type="ARBA" id="ARBA00034247"/>
    </source>
</evidence>
<dbReference type="PROSITE" id="PS50887">
    <property type="entry name" value="GGDEF"/>
    <property type="match status" value="1"/>
</dbReference>
<reference evidence="6 7" key="1">
    <citation type="submission" date="2018-12" db="EMBL/GenBank/DDBJ databases">
        <title>Complete genome sequence of Iodobacter sp. H11R3.</title>
        <authorList>
            <person name="Bae J.-W."/>
        </authorList>
    </citation>
    <scope>NUCLEOTIDE SEQUENCE [LARGE SCALE GENOMIC DNA]</scope>
    <source>
        <strain evidence="6 7">H11R3</strain>
    </source>
</reference>
<name>A0A3S8ZPA8_9NEIS</name>
<dbReference type="CDD" id="cd01949">
    <property type="entry name" value="GGDEF"/>
    <property type="match status" value="1"/>
</dbReference>
<dbReference type="PANTHER" id="PTHR45138:SF9">
    <property type="entry name" value="DIGUANYLATE CYCLASE DGCM-RELATED"/>
    <property type="match status" value="1"/>
</dbReference>
<dbReference type="GO" id="GO:0043709">
    <property type="term" value="P:cell adhesion involved in single-species biofilm formation"/>
    <property type="evidence" value="ECO:0007669"/>
    <property type="project" value="TreeGrafter"/>
</dbReference>
<gene>
    <name evidence="6" type="ORF">EJO50_01660</name>
</gene>
<dbReference type="InterPro" id="IPR043128">
    <property type="entry name" value="Rev_trsase/Diguanyl_cyclase"/>
</dbReference>
<dbReference type="InterPro" id="IPR011006">
    <property type="entry name" value="CheY-like_superfamily"/>
</dbReference>
<dbReference type="SMART" id="SM00267">
    <property type="entry name" value="GGDEF"/>
    <property type="match status" value="1"/>
</dbReference>
<dbReference type="Pfam" id="PF00072">
    <property type="entry name" value="Response_reg"/>
    <property type="match status" value="1"/>
</dbReference>
<dbReference type="InterPro" id="IPR029787">
    <property type="entry name" value="Nucleotide_cyclase"/>
</dbReference>
<dbReference type="SMART" id="SM00448">
    <property type="entry name" value="REC"/>
    <property type="match status" value="1"/>
</dbReference>
<dbReference type="Proteomes" id="UP000282438">
    <property type="component" value="Chromosome"/>
</dbReference>
<organism evidence="6 7">
    <name type="scientific">Iodobacter ciconiae</name>
    <dbReference type="NCBI Taxonomy" id="2496266"/>
    <lineage>
        <taxon>Bacteria</taxon>
        <taxon>Pseudomonadati</taxon>
        <taxon>Pseudomonadota</taxon>
        <taxon>Betaproteobacteria</taxon>
        <taxon>Neisseriales</taxon>
        <taxon>Chitinibacteraceae</taxon>
        <taxon>Iodobacter</taxon>
    </lineage>
</organism>
<dbReference type="AlphaFoldDB" id="A0A3S8ZPA8"/>
<dbReference type="SUPFAM" id="SSF52172">
    <property type="entry name" value="CheY-like"/>
    <property type="match status" value="2"/>
</dbReference>
<comment type="catalytic activity">
    <reaction evidence="2">
        <text>2 GTP = 3',3'-c-di-GMP + 2 diphosphate</text>
        <dbReference type="Rhea" id="RHEA:24898"/>
        <dbReference type="ChEBI" id="CHEBI:33019"/>
        <dbReference type="ChEBI" id="CHEBI:37565"/>
        <dbReference type="ChEBI" id="CHEBI:58805"/>
        <dbReference type="EC" id="2.7.7.65"/>
    </reaction>
</comment>
<dbReference type="GO" id="GO:1902201">
    <property type="term" value="P:negative regulation of bacterial-type flagellum-dependent cell motility"/>
    <property type="evidence" value="ECO:0007669"/>
    <property type="project" value="TreeGrafter"/>
</dbReference>
<dbReference type="NCBIfam" id="TIGR00254">
    <property type="entry name" value="GGDEF"/>
    <property type="match status" value="1"/>
</dbReference>
<dbReference type="GO" id="GO:0005886">
    <property type="term" value="C:plasma membrane"/>
    <property type="evidence" value="ECO:0007669"/>
    <property type="project" value="TreeGrafter"/>
</dbReference>
<dbReference type="InterPro" id="IPR050469">
    <property type="entry name" value="Diguanylate_Cyclase"/>
</dbReference>
<dbReference type="InterPro" id="IPR001789">
    <property type="entry name" value="Sig_transdc_resp-reg_receiver"/>
</dbReference>
<sequence>MNPDQKKPIVYLSARQVQGCTELAKQLTFFGFECRIFIKQSALLAAMYTEPPFAVLFGEEGLEGSSVEETLLLLQKLSRGPVLYITSALTVVEQIHYVKLGVTDFIYIPLDIQKLIDRLDVLLEKTQNSPYRVLIVDDSETMGRASGSILTQAEMQVQLIKNPLDVFVSLERFVPDIVLMDVYMPQCSGDEMAKVIRQQTRFDSIPIVFLSTETNRNKQLMARSMGGDDFWVKNMPAEELVASVTMTCARYRSLRRWMCCDSLTTLLNHTHIIEWLEREVKRSQKEALSLSFAMVDIDHFKKINDDYGHAIGDKVIKILARLLRHSINGEGAVGRYGGEEFAVVFSETSMIRAAQKLDSWRLRFTELIQMSDDIQFPVTFSAGIADLKNGMNAPQLIDAADSALYQAKHAGRNQVGLCQG</sequence>
<dbReference type="EMBL" id="CP034433">
    <property type="protein sequence ID" value="AZN35307.1"/>
    <property type="molecule type" value="Genomic_DNA"/>
</dbReference>
<evidence type="ECO:0000313" key="6">
    <source>
        <dbReference type="EMBL" id="AZN35307.1"/>
    </source>
</evidence>
<proteinExistence type="predicted"/>
<dbReference type="SUPFAM" id="SSF55073">
    <property type="entry name" value="Nucleotide cyclase"/>
    <property type="match status" value="1"/>
</dbReference>
<dbReference type="Gene3D" id="3.30.70.270">
    <property type="match status" value="1"/>
</dbReference>
<dbReference type="KEGG" id="iod:EJO50_01660"/>
<evidence type="ECO:0000259" key="4">
    <source>
        <dbReference type="PROSITE" id="PS50110"/>
    </source>
</evidence>
<dbReference type="PROSITE" id="PS50110">
    <property type="entry name" value="RESPONSE_REGULATORY"/>
    <property type="match status" value="1"/>
</dbReference>
<dbReference type="PANTHER" id="PTHR45138">
    <property type="entry name" value="REGULATORY COMPONENTS OF SENSORY TRANSDUCTION SYSTEM"/>
    <property type="match status" value="1"/>
</dbReference>
<keyword evidence="3" id="KW-0597">Phosphoprotein</keyword>
<dbReference type="GO" id="GO:0000160">
    <property type="term" value="P:phosphorelay signal transduction system"/>
    <property type="evidence" value="ECO:0007669"/>
    <property type="project" value="InterPro"/>
</dbReference>
<accession>A0A3S8ZPA8</accession>
<protein>
    <recommendedName>
        <fullName evidence="1">diguanylate cyclase</fullName>
        <ecNumber evidence="1">2.7.7.65</ecNumber>
    </recommendedName>
</protein>
<dbReference type="Gene3D" id="3.40.50.2300">
    <property type="match status" value="1"/>
</dbReference>
<dbReference type="Pfam" id="PF00990">
    <property type="entry name" value="GGDEF"/>
    <property type="match status" value="1"/>
</dbReference>
<dbReference type="GO" id="GO:0052621">
    <property type="term" value="F:diguanylate cyclase activity"/>
    <property type="evidence" value="ECO:0007669"/>
    <property type="project" value="UniProtKB-EC"/>
</dbReference>
<evidence type="ECO:0000313" key="7">
    <source>
        <dbReference type="Proteomes" id="UP000282438"/>
    </source>
</evidence>
<dbReference type="OrthoDB" id="9813903at2"/>